<dbReference type="RefSeq" id="XP_006682157.1">
    <property type="nucleotide sequence ID" value="XM_006682094.1"/>
</dbReference>
<organism evidence="3 4">
    <name type="scientific">Batrachochytrium dendrobatidis (strain JAM81 / FGSC 10211)</name>
    <name type="common">Frog chytrid fungus</name>
    <dbReference type="NCBI Taxonomy" id="684364"/>
    <lineage>
        <taxon>Eukaryota</taxon>
        <taxon>Fungi</taxon>
        <taxon>Fungi incertae sedis</taxon>
        <taxon>Chytridiomycota</taxon>
        <taxon>Chytridiomycota incertae sedis</taxon>
        <taxon>Chytridiomycetes</taxon>
        <taxon>Rhizophydiales</taxon>
        <taxon>Rhizophydiales incertae sedis</taxon>
        <taxon>Batrachochytrium</taxon>
    </lineage>
</organism>
<evidence type="ECO:0000256" key="1">
    <source>
        <dbReference type="SAM" id="MobiDB-lite"/>
    </source>
</evidence>
<feature type="compositionally biased region" description="Basic residues" evidence="1">
    <location>
        <begin position="219"/>
        <end position="242"/>
    </location>
</feature>
<name>F4PBY3_BATDJ</name>
<proteinExistence type="predicted"/>
<reference evidence="3 4" key="1">
    <citation type="submission" date="2009-12" db="EMBL/GenBank/DDBJ databases">
        <title>The draft genome of Batrachochytrium dendrobatidis.</title>
        <authorList>
            <consortium name="US DOE Joint Genome Institute (JGI-PGF)"/>
            <person name="Kuo A."/>
            <person name="Salamov A."/>
            <person name="Schmutz J."/>
            <person name="Lucas S."/>
            <person name="Pitluck S."/>
            <person name="Rosenblum E."/>
            <person name="Stajich J."/>
            <person name="Eisen M."/>
            <person name="Grigoriev I.V."/>
        </authorList>
    </citation>
    <scope>NUCLEOTIDE SEQUENCE [LARGE SCALE GENOMIC DNA]</scope>
    <source>
        <strain evidence="4">JAM81 / FGSC 10211</strain>
    </source>
</reference>
<dbReference type="InParanoid" id="F4PBY3"/>
<keyword evidence="2" id="KW-0732">Signal</keyword>
<evidence type="ECO:0000256" key="2">
    <source>
        <dbReference type="SAM" id="SignalP"/>
    </source>
</evidence>
<keyword evidence="4" id="KW-1185">Reference proteome</keyword>
<feature type="compositionally biased region" description="Acidic residues" evidence="1">
    <location>
        <begin position="247"/>
        <end position="261"/>
    </location>
</feature>
<feature type="signal peptide" evidence="2">
    <location>
        <begin position="1"/>
        <end position="20"/>
    </location>
</feature>
<dbReference type="Proteomes" id="UP000007241">
    <property type="component" value="Unassembled WGS sequence"/>
</dbReference>
<dbReference type="PROSITE" id="PS51257">
    <property type="entry name" value="PROKAR_LIPOPROTEIN"/>
    <property type="match status" value="1"/>
</dbReference>
<sequence>MKFSIAVLSSILLACSVTVANPVDPSSTMSAEVSIFTGTPTVFKGVEYNFWIDANPDGIGLGALDPLPDNVKHLLDKYVELQYARNQQEKIYWPLKSRHDSQYDVVLGVEKDLKILKYLSQDGDSPKYGDIEKTKLDLERQDFKFAKLVKSFDECQSKIGRIVEKKSETDERIVRLVLGTPLDLALFNYQALLIRGMPSVNDYIEKQSLKYKNLDGKSGGRRKHRKSGGRRKHRKSGGRRKRKDLESSDEESSDEEPDEESEYKFNKKGTFSMRRASSRFVTRFGSFFQKSRRDDPSN</sequence>
<gene>
    <name evidence="3" type="ORF">BATDEDRAFT_27783</name>
</gene>
<evidence type="ECO:0000313" key="3">
    <source>
        <dbReference type="EMBL" id="EGF77046.1"/>
    </source>
</evidence>
<accession>F4PBY3</accession>
<feature type="chain" id="PRO_5003319940" evidence="2">
    <location>
        <begin position="21"/>
        <end position="298"/>
    </location>
</feature>
<dbReference type="GeneID" id="18239420"/>
<feature type="region of interest" description="Disordered" evidence="1">
    <location>
        <begin position="213"/>
        <end position="268"/>
    </location>
</feature>
<evidence type="ECO:0000313" key="4">
    <source>
        <dbReference type="Proteomes" id="UP000007241"/>
    </source>
</evidence>
<dbReference type="HOGENOM" id="CLU_054779_1_0_1"/>
<protein>
    <submittedName>
        <fullName evidence="3">Uncharacterized protein</fullName>
    </submittedName>
</protein>
<dbReference type="OrthoDB" id="1600564at2759"/>
<dbReference type="AlphaFoldDB" id="F4PBY3"/>
<dbReference type="EMBL" id="GL882893">
    <property type="protein sequence ID" value="EGF77046.1"/>
    <property type="molecule type" value="Genomic_DNA"/>
</dbReference>